<dbReference type="KEGG" id="prv:G7070_08285"/>
<dbReference type="RefSeq" id="WP_166233343.1">
    <property type="nucleotide sequence ID" value="NZ_CP049865.1"/>
</dbReference>
<feature type="domain" description="GmrSD restriction endonucleases C-terminal" evidence="2">
    <location>
        <begin position="444"/>
        <end position="586"/>
    </location>
</feature>
<dbReference type="Pfam" id="PF03235">
    <property type="entry name" value="GmrSD_N"/>
    <property type="match status" value="1"/>
</dbReference>
<organism evidence="4 5">
    <name type="scientific">Propioniciclava coleopterorum</name>
    <dbReference type="NCBI Taxonomy" id="2714937"/>
    <lineage>
        <taxon>Bacteria</taxon>
        <taxon>Bacillati</taxon>
        <taxon>Actinomycetota</taxon>
        <taxon>Actinomycetes</taxon>
        <taxon>Propionibacteriales</taxon>
        <taxon>Propionibacteriaceae</taxon>
        <taxon>Propioniciclava</taxon>
    </lineage>
</organism>
<keyword evidence="5" id="KW-1185">Reference proteome</keyword>
<dbReference type="InterPro" id="IPR011089">
    <property type="entry name" value="GmrSD_C"/>
</dbReference>
<dbReference type="PANTHER" id="PTHR35149:SF1">
    <property type="entry name" value="DUF5655 DOMAIN-CONTAINING PROTEIN"/>
    <property type="match status" value="1"/>
</dbReference>
<dbReference type="AlphaFoldDB" id="A0A6G7Y6M0"/>
<dbReference type="Proteomes" id="UP000501058">
    <property type="component" value="Chromosome"/>
</dbReference>
<dbReference type="InterPro" id="IPR004919">
    <property type="entry name" value="GmrSD_N"/>
</dbReference>
<proteinExistence type="predicted"/>
<evidence type="ECO:0000259" key="2">
    <source>
        <dbReference type="Pfam" id="PF07510"/>
    </source>
</evidence>
<dbReference type="Pfam" id="PF07510">
    <property type="entry name" value="GmrSD_C"/>
    <property type="match status" value="1"/>
</dbReference>
<reference evidence="4 5" key="1">
    <citation type="submission" date="2020-03" db="EMBL/GenBank/DDBJ databases">
        <title>Propioniciclava sp. nov., isolated from Hydrophilus acuminatus.</title>
        <authorList>
            <person name="Hyun D.-W."/>
            <person name="Bae J.-W."/>
        </authorList>
    </citation>
    <scope>NUCLEOTIDE SEQUENCE [LARGE SCALE GENOMIC DNA]</scope>
    <source>
        <strain evidence="4 5">HDW11</strain>
    </source>
</reference>
<accession>A0A6G7Y6M0</accession>
<dbReference type="Pfam" id="PF18755">
    <property type="entry name" value="RAMA"/>
    <property type="match status" value="1"/>
</dbReference>
<protein>
    <submittedName>
        <fullName evidence="4">DUF262 domain-containing protein</fullName>
    </submittedName>
</protein>
<gene>
    <name evidence="4" type="ORF">G7070_08285</name>
</gene>
<evidence type="ECO:0000313" key="5">
    <source>
        <dbReference type="Proteomes" id="UP000501058"/>
    </source>
</evidence>
<evidence type="ECO:0000259" key="3">
    <source>
        <dbReference type="Pfam" id="PF18755"/>
    </source>
</evidence>
<feature type="domain" description="RAMA" evidence="3">
    <location>
        <begin position="607"/>
        <end position="693"/>
    </location>
</feature>
<dbReference type="REBASE" id="396852">
    <property type="entry name" value="PspHDW11GmrSDP"/>
</dbReference>
<dbReference type="PANTHER" id="PTHR35149">
    <property type="entry name" value="SLL5132 PROTEIN"/>
    <property type="match status" value="1"/>
</dbReference>
<evidence type="ECO:0000259" key="1">
    <source>
        <dbReference type="Pfam" id="PF03235"/>
    </source>
</evidence>
<dbReference type="InterPro" id="IPR040843">
    <property type="entry name" value="RAMA"/>
</dbReference>
<dbReference type="EMBL" id="CP049865">
    <property type="protein sequence ID" value="QIK72267.1"/>
    <property type="molecule type" value="Genomic_DNA"/>
</dbReference>
<evidence type="ECO:0000313" key="4">
    <source>
        <dbReference type="EMBL" id="QIK72267.1"/>
    </source>
</evidence>
<sequence length="708" mass="79583">MDTFKRTPLELFSLPQHFLVPLFQRPYVWRQEEQWEPLWKDICRVVDVRMNAPHLSAKHFLGAVVLQAHEASLVRLNTWNVIDGQQRLTTLQLLADAAASVFAEAGLARLSSQLEGLTHNPAAFVLEGDGSLKLRHLNSDREAFEEVMSAEAPVDHTSLKHAESRLVQAHAYFTVVLRQWLGAPGAGQFELRAEHLTQVLLSDLQLVTIQLTATENSQEIFETLNARGTPLTAADLVRNFVFQRLEAEGADVKKAYREHWPFEARFWTKEVSVGRYFVSRSSLFLNQWLMARLGEEIGPQSTFTAFKAYIEHRPQVRMVDLLPVLQQQAHQYEAWMVAASRPSGTLDVVERNVYRMQATSTEVLKPLLLWLHEPGRGVPAHVVKRVVTAAESWVLRRQLLRLPGSDLGRIVADVIRSHSGAPTDELADRVIAHLSRLNVSSTYWPGDAEVRSALLTEPIFRRFPRARTRAILEAIEDDLRSETKQSQVERALFPIEHVLPRAWHDHWPVETPQQADDRQAHVHRLGNLTLLTTSLNSKVSNGPWLAKRKAFLQHSTINMTGRLVERTESVPWSEELIDARTEEMIDAILRIWPVPTGHTGEVVDPQAKTGDWVGLKHLLGAKLLSAGEVIVAGTGDQAHREAVITPDGLLSIDGRVFDTPSGAAKHVRGVATNGWSFWRLPDGRRLRDVRAAFSAGDVDVSTTEDGRS</sequence>
<name>A0A6G7Y6M0_9ACTN</name>
<feature type="domain" description="GmrSD restriction endonucleases N-terminal" evidence="1">
    <location>
        <begin position="10"/>
        <end position="242"/>
    </location>
</feature>